<evidence type="ECO:0000313" key="1">
    <source>
        <dbReference type="EMBL" id="ARF52461.1"/>
    </source>
</evidence>
<dbReference type="EMBL" id="CP017590">
    <property type="protein sequence ID" value="ARF52461.1"/>
    <property type="molecule type" value="Genomic_DNA"/>
</dbReference>
<reference evidence="1 2" key="1">
    <citation type="submission" date="2016-10" db="EMBL/GenBank/DDBJ databases">
        <title>Complete Genome Assembly of Pantoea stewartii subsp. stewartii DC283, a Corn Pathogen.</title>
        <authorList>
            <person name="Duong D.A."/>
            <person name="Stevens A.M."/>
            <person name="Jensen R.V."/>
        </authorList>
    </citation>
    <scope>NUCLEOTIDE SEQUENCE [LARGE SCALE GENOMIC DNA]</scope>
    <source>
        <strain evidence="1 2">DC283</strain>
        <plasmid evidence="1 2">pDSJ09</plasmid>
    </source>
</reference>
<geneLocation type="plasmid" evidence="1 2">
    <name>pDSJ09</name>
</geneLocation>
<sequence>MIHPLYTKSMILLVTITMKYWKWQRKNLTFLMLFMAMMHPLSYGMAVMCTSECYTFLELLLVKLIRQIFLIT</sequence>
<proteinExistence type="predicted"/>
<evidence type="ECO:0000313" key="2">
    <source>
        <dbReference type="Proteomes" id="UP000192380"/>
    </source>
</evidence>
<keyword evidence="2" id="KW-1185">Reference proteome</keyword>
<accession>A0ABN4ZC25</accession>
<dbReference type="Proteomes" id="UP000192380">
    <property type="component" value="Plasmid pDSJ09"/>
</dbReference>
<protein>
    <submittedName>
        <fullName evidence="1">Uncharacterized protein</fullName>
    </submittedName>
</protein>
<organism evidence="1 2">
    <name type="scientific">Pantoea stewartii subsp. stewartii DC283</name>
    <dbReference type="NCBI Taxonomy" id="660596"/>
    <lineage>
        <taxon>Bacteria</taxon>
        <taxon>Pseudomonadati</taxon>
        <taxon>Pseudomonadota</taxon>
        <taxon>Gammaproteobacteria</taxon>
        <taxon>Enterobacterales</taxon>
        <taxon>Erwiniaceae</taxon>
        <taxon>Pantoea</taxon>
    </lineage>
</organism>
<gene>
    <name evidence="1" type="ORF">DSJ_24865</name>
</gene>
<keyword evidence="1" id="KW-0614">Plasmid</keyword>
<name>A0ABN4ZC25_PANSE</name>